<reference evidence="3" key="1">
    <citation type="journal article" date="2019" name="Int. J. Syst. Evol. Microbiol.">
        <title>The Global Catalogue of Microorganisms (GCM) 10K type strain sequencing project: providing services to taxonomists for standard genome sequencing and annotation.</title>
        <authorList>
            <consortium name="The Broad Institute Genomics Platform"/>
            <consortium name="The Broad Institute Genome Sequencing Center for Infectious Disease"/>
            <person name="Wu L."/>
            <person name="Ma J."/>
        </authorList>
    </citation>
    <scope>NUCLEOTIDE SEQUENCE [LARGE SCALE GENOMIC DNA]</scope>
    <source>
        <strain evidence="3">JCM 30846</strain>
    </source>
</reference>
<dbReference type="Gene3D" id="1.10.4030.10">
    <property type="entry name" value="Porin chaperone SurA, peptide-binding domain"/>
    <property type="match status" value="1"/>
</dbReference>
<gene>
    <name evidence="2" type="ORF">GCM10023082_22920</name>
</gene>
<accession>A0ABP7ETZ7</accession>
<dbReference type="InterPro" id="IPR027304">
    <property type="entry name" value="Trigger_fact/SurA_dom_sf"/>
</dbReference>
<evidence type="ECO:0000256" key="1">
    <source>
        <dbReference type="SAM" id="SignalP"/>
    </source>
</evidence>
<organism evidence="2 3">
    <name type="scientific">Streptomyces tremellae</name>
    <dbReference type="NCBI Taxonomy" id="1124239"/>
    <lineage>
        <taxon>Bacteria</taxon>
        <taxon>Bacillati</taxon>
        <taxon>Actinomycetota</taxon>
        <taxon>Actinomycetes</taxon>
        <taxon>Kitasatosporales</taxon>
        <taxon>Streptomycetaceae</taxon>
        <taxon>Streptomyces</taxon>
    </lineage>
</organism>
<dbReference type="PANTHER" id="PTHR47245">
    <property type="entry name" value="PEPTIDYLPROLYL ISOMERASE"/>
    <property type="match status" value="1"/>
</dbReference>
<dbReference type="InterPro" id="IPR050245">
    <property type="entry name" value="PrsA_foldase"/>
</dbReference>
<dbReference type="Pfam" id="PF13624">
    <property type="entry name" value="SurA_N_3"/>
    <property type="match status" value="1"/>
</dbReference>
<dbReference type="InterPro" id="IPR006311">
    <property type="entry name" value="TAT_signal"/>
</dbReference>
<dbReference type="RefSeq" id="WP_345644835.1">
    <property type="nucleotide sequence ID" value="NZ_BAABEP010000011.1"/>
</dbReference>
<feature type="chain" id="PRO_5045864200" evidence="1">
    <location>
        <begin position="30"/>
        <end position="225"/>
    </location>
</feature>
<keyword evidence="3" id="KW-1185">Reference proteome</keyword>
<comment type="caution">
    <text evidence="2">The sequence shown here is derived from an EMBL/GenBank/DDBJ whole genome shotgun (WGS) entry which is preliminary data.</text>
</comment>
<sequence length="225" mass="23581">MNRLKRPNTRRRSVLSLTAAVLAGVPLLAACGSTAHPGAAAVVGGQRIPVSSLQAQVNAVRTAQQASPRSAQLIGSSAQLSQAKLNGMIFDRILERAADDAGVSATRHEVQTARRQAAAAQPGGERQLEATLLQQGALTPAQIDDAVRRDVLMSKLAKAVGGDTATPAGQQKVLAVLTRTSKAMHVDVNPRYGSWDNTKVALGSTKVDWIKQVSGEARPQEPSDA</sequence>
<dbReference type="PANTHER" id="PTHR47245:SF2">
    <property type="entry name" value="PEPTIDYL-PROLYL CIS-TRANS ISOMERASE HP_0175-RELATED"/>
    <property type="match status" value="1"/>
</dbReference>
<dbReference type="SUPFAM" id="SSF109998">
    <property type="entry name" value="Triger factor/SurA peptide-binding domain-like"/>
    <property type="match status" value="1"/>
</dbReference>
<feature type="signal peptide" evidence="1">
    <location>
        <begin position="1"/>
        <end position="29"/>
    </location>
</feature>
<dbReference type="Proteomes" id="UP001499884">
    <property type="component" value="Unassembled WGS sequence"/>
</dbReference>
<keyword evidence="1" id="KW-0732">Signal</keyword>
<dbReference type="PROSITE" id="PS51257">
    <property type="entry name" value="PROKAR_LIPOPROTEIN"/>
    <property type="match status" value="1"/>
</dbReference>
<dbReference type="EMBL" id="BAABEP010000011">
    <property type="protein sequence ID" value="GAA3724259.1"/>
    <property type="molecule type" value="Genomic_DNA"/>
</dbReference>
<evidence type="ECO:0000313" key="2">
    <source>
        <dbReference type="EMBL" id="GAA3724259.1"/>
    </source>
</evidence>
<name>A0ABP7ETZ7_9ACTN</name>
<evidence type="ECO:0000313" key="3">
    <source>
        <dbReference type="Proteomes" id="UP001499884"/>
    </source>
</evidence>
<dbReference type="PROSITE" id="PS51318">
    <property type="entry name" value="TAT"/>
    <property type="match status" value="1"/>
</dbReference>
<protein>
    <submittedName>
        <fullName evidence="2">SurA N-terminal domain-containing protein</fullName>
    </submittedName>
</protein>
<proteinExistence type="predicted"/>